<dbReference type="PANTHER" id="PTHR43211">
    <property type="entry name" value="FUMARYLACETOACETATE HYDROLASE"/>
    <property type="match status" value="1"/>
</dbReference>
<dbReference type="GO" id="GO:0008684">
    <property type="term" value="F:2-oxopent-4-enoate hydratase activity"/>
    <property type="evidence" value="ECO:0007669"/>
    <property type="project" value="UniProtKB-EC"/>
</dbReference>
<dbReference type="RefSeq" id="WP_104984117.1">
    <property type="nucleotide sequence ID" value="NZ_CP012673.1"/>
</dbReference>
<protein>
    <submittedName>
        <fullName evidence="3">2-keto-4-pentenoate hydratase</fullName>
        <ecNumber evidence="3">4.2.1.80</ecNumber>
    </submittedName>
</protein>
<evidence type="ECO:0000313" key="3">
    <source>
        <dbReference type="EMBL" id="AUX45786.1"/>
    </source>
</evidence>
<dbReference type="InterPro" id="IPR036663">
    <property type="entry name" value="Fumarylacetoacetase_C_sf"/>
</dbReference>
<dbReference type="AlphaFoldDB" id="A0A2L0F2K8"/>
<dbReference type="Proteomes" id="UP000238348">
    <property type="component" value="Chromosome"/>
</dbReference>
<dbReference type="SUPFAM" id="SSF56529">
    <property type="entry name" value="FAH"/>
    <property type="match status" value="1"/>
</dbReference>
<accession>A0A2L0F2K8</accession>
<organism evidence="3 4">
    <name type="scientific">Sorangium cellulosum</name>
    <name type="common">Polyangium cellulosum</name>
    <dbReference type="NCBI Taxonomy" id="56"/>
    <lineage>
        <taxon>Bacteria</taxon>
        <taxon>Pseudomonadati</taxon>
        <taxon>Myxococcota</taxon>
        <taxon>Polyangia</taxon>
        <taxon>Polyangiales</taxon>
        <taxon>Polyangiaceae</taxon>
        <taxon>Sorangium</taxon>
    </lineage>
</organism>
<dbReference type="Gene3D" id="3.90.850.10">
    <property type="entry name" value="Fumarylacetoacetase-like, C-terminal domain"/>
    <property type="match status" value="1"/>
</dbReference>
<evidence type="ECO:0000313" key="4">
    <source>
        <dbReference type="Proteomes" id="UP000238348"/>
    </source>
</evidence>
<dbReference type="InterPro" id="IPR011234">
    <property type="entry name" value="Fumarylacetoacetase-like_C"/>
</dbReference>
<evidence type="ECO:0000259" key="1">
    <source>
        <dbReference type="Pfam" id="PF01557"/>
    </source>
</evidence>
<dbReference type="PANTHER" id="PTHR43211:SF1">
    <property type="entry name" value="BLL6422 PROTEIN"/>
    <property type="match status" value="1"/>
</dbReference>
<dbReference type="OrthoDB" id="9775905at2"/>
<gene>
    <name evidence="3" type="ORF">SOCE26_072820</name>
</gene>
<dbReference type="Pfam" id="PF01557">
    <property type="entry name" value="FAA_hydrolase"/>
    <property type="match status" value="1"/>
</dbReference>
<keyword evidence="3" id="KW-0456">Lyase</keyword>
<sequence>MKLASLRGPGRDGTLIVVRSDGAAYAPAGAALPTLQAALDDWERAEPALRRLAGEIERGAAPVAPLAPEELTAPLPRAYEWIDGSAYIHHIVLVRKARGAAPPDTLTTDPLVYQGGSGVLLGPTDDIVLRDASWGLDFEAEVCVVLGDTPQGTTRDEAHRHIRLFLLANDVTLRNLVPAELAKGFGFFNSKPATAFSPFAITPDELGGALRDGRVHLRLRSSYNGALIGDPEAGPEMHFSFFDLVAHIAKTRSFTAGTLLGSGTVSNQDPARGVSCLAERRMIEVIEHGAAVTPFMKPGDTIMIEMLDRSGKSLFGRIAQRVVAG</sequence>
<evidence type="ECO:0000259" key="2">
    <source>
        <dbReference type="Pfam" id="PF18288"/>
    </source>
</evidence>
<dbReference type="EMBL" id="CP012673">
    <property type="protein sequence ID" value="AUX45786.1"/>
    <property type="molecule type" value="Genomic_DNA"/>
</dbReference>
<dbReference type="Pfam" id="PF18288">
    <property type="entry name" value="FAA_hydro_N_2"/>
    <property type="match status" value="1"/>
</dbReference>
<feature type="domain" description="Fumarylacetoacetase-like C-terminal" evidence="1">
    <location>
        <begin position="82"/>
        <end position="323"/>
    </location>
</feature>
<proteinExistence type="predicted"/>
<reference evidence="3 4" key="1">
    <citation type="submission" date="2015-09" db="EMBL/GenBank/DDBJ databases">
        <title>Sorangium comparison.</title>
        <authorList>
            <person name="Zaburannyi N."/>
            <person name="Bunk B."/>
            <person name="Overmann J."/>
            <person name="Mueller R."/>
        </authorList>
    </citation>
    <scope>NUCLEOTIDE SEQUENCE [LARGE SCALE GENOMIC DNA]</scope>
    <source>
        <strain evidence="3 4">So ce26</strain>
    </source>
</reference>
<dbReference type="EC" id="4.2.1.80" evidence="3"/>
<name>A0A2L0F2K8_SORCE</name>
<feature type="domain" description="Fumarylacetoacetase N-terminal" evidence="2">
    <location>
        <begin position="1"/>
        <end position="77"/>
    </location>
</feature>
<dbReference type="InterPro" id="IPR041072">
    <property type="entry name" value="FAA_hydro_N"/>
</dbReference>